<evidence type="ECO:0000256" key="2">
    <source>
        <dbReference type="ARBA" id="ARBA00023015"/>
    </source>
</evidence>
<dbReference type="InterPro" id="IPR003121">
    <property type="entry name" value="SWIB_MDM2_domain"/>
</dbReference>
<dbReference type="PANTHER" id="PTHR13844">
    <property type="entry name" value="SWI/SNF-RELATED MATRIX-ASSOCIATED ACTIN-DEPENDENT REGULATOR OF CHROMATIN SUBFAMILY D"/>
    <property type="match status" value="1"/>
</dbReference>
<feature type="compositionally biased region" description="Acidic residues" evidence="5">
    <location>
        <begin position="79"/>
        <end position="103"/>
    </location>
</feature>
<evidence type="ECO:0000256" key="3">
    <source>
        <dbReference type="ARBA" id="ARBA00023163"/>
    </source>
</evidence>
<feature type="domain" description="DEK-C" evidence="7">
    <location>
        <begin position="1"/>
        <end position="56"/>
    </location>
</feature>
<feature type="domain" description="DM2" evidence="6">
    <location>
        <begin position="244"/>
        <end position="323"/>
    </location>
</feature>
<organism evidence="8 9">
    <name type="scientific">Nepenthes gracilis</name>
    <name type="common">Slender pitcher plant</name>
    <dbReference type="NCBI Taxonomy" id="150966"/>
    <lineage>
        <taxon>Eukaryota</taxon>
        <taxon>Viridiplantae</taxon>
        <taxon>Streptophyta</taxon>
        <taxon>Embryophyta</taxon>
        <taxon>Tracheophyta</taxon>
        <taxon>Spermatophyta</taxon>
        <taxon>Magnoliopsida</taxon>
        <taxon>eudicotyledons</taxon>
        <taxon>Gunneridae</taxon>
        <taxon>Pentapetalae</taxon>
        <taxon>Caryophyllales</taxon>
        <taxon>Nepenthaceae</taxon>
        <taxon>Nepenthes</taxon>
    </lineage>
</organism>
<dbReference type="Proteomes" id="UP001279734">
    <property type="component" value="Unassembled WGS sequence"/>
</dbReference>
<keyword evidence="3" id="KW-0804">Transcription</keyword>
<dbReference type="PROSITE" id="PS51998">
    <property type="entry name" value="DEK_C"/>
    <property type="match status" value="1"/>
</dbReference>
<dbReference type="FunFam" id="1.10.245.10:FF:000004">
    <property type="entry name" value="Upstream activation factor subunit"/>
    <property type="match status" value="1"/>
</dbReference>
<evidence type="ECO:0000259" key="7">
    <source>
        <dbReference type="PROSITE" id="PS51998"/>
    </source>
</evidence>
<keyword evidence="9" id="KW-1185">Reference proteome</keyword>
<dbReference type="Pfam" id="PF02201">
    <property type="entry name" value="SWIB"/>
    <property type="match status" value="2"/>
</dbReference>
<dbReference type="InterPro" id="IPR019835">
    <property type="entry name" value="SWIB_domain"/>
</dbReference>
<evidence type="ECO:0000256" key="5">
    <source>
        <dbReference type="SAM" id="MobiDB-lite"/>
    </source>
</evidence>
<feature type="compositionally biased region" description="Basic and acidic residues" evidence="5">
    <location>
        <begin position="104"/>
        <end position="119"/>
    </location>
</feature>
<feature type="region of interest" description="Disordered" evidence="5">
    <location>
        <begin position="207"/>
        <end position="241"/>
    </location>
</feature>
<keyword evidence="4" id="KW-0539">Nucleus</keyword>
<sequence>MVSDTELVSRLHEVIRTSDLNTTTAGAIRRQLEEDFGVDLSDRKRFISHQIDKFLQCHMNQSRGEEGGYTAVNKKEENGEVEEEQEEEEQQEEQDEDEEESDDDRSSKIKSSDKEDSEKKRRGGGFTKLCSLSPQLQEFFGVPEMARTEVVKKLWAYIREEKLQDPENKRNIKCDKKLQAIFRVGCINMFQMNKALSKHIWPLETEDECSVNPPQKEKQHKRRKEEDVEAPKQKAKRQKGGASGFLAPLRLSDALTRFFGTGETALSRSEVVKRMWEYIKQNNLQDPSDKRRIVCDVKLKELFDVESFNGFSVTKLLTVHFIKTEQ</sequence>
<dbReference type="SUPFAM" id="SSF109715">
    <property type="entry name" value="DEK C-terminal domain"/>
    <property type="match status" value="1"/>
</dbReference>
<dbReference type="Pfam" id="PF08766">
    <property type="entry name" value="DEK_C"/>
    <property type="match status" value="1"/>
</dbReference>
<gene>
    <name evidence="8" type="ORF">Nepgr_004555</name>
</gene>
<evidence type="ECO:0000259" key="6">
    <source>
        <dbReference type="PROSITE" id="PS51925"/>
    </source>
</evidence>
<feature type="region of interest" description="Disordered" evidence="5">
    <location>
        <begin position="58"/>
        <end position="127"/>
    </location>
</feature>
<protein>
    <submittedName>
        <fullName evidence="8">Uncharacterized protein</fullName>
    </submittedName>
</protein>
<evidence type="ECO:0000313" key="9">
    <source>
        <dbReference type="Proteomes" id="UP001279734"/>
    </source>
</evidence>
<dbReference type="SUPFAM" id="SSF47592">
    <property type="entry name" value="SWIB/MDM2 domain"/>
    <property type="match status" value="2"/>
</dbReference>
<dbReference type="Gene3D" id="1.10.245.10">
    <property type="entry name" value="SWIB/MDM2 domain"/>
    <property type="match status" value="2"/>
</dbReference>
<accession>A0AAD3XFJ0</accession>
<dbReference type="CDD" id="cd10567">
    <property type="entry name" value="SWIB-MDM2_like"/>
    <property type="match status" value="2"/>
</dbReference>
<feature type="domain" description="DM2" evidence="6">
    <location>
        <begin position="125"/>
        <end position="202"/>
    </location>
</feature>
<evidence type="ECO:0000256" key="4">
    <source>
        <dbReference type="ARBA" id="ARBA00023242"/>
    </source>
</evidence>
<keyword evidence="2" id="KW-0805">Transcription regulation</keyword>
<name>A0AAD3XFJ0_NEPGR</name>
<evidence type="ECO:0000313" key="8">
    <source>
        <dbReference type="EMBL" id="GMH02716.1"/>
    </source>
</evidence>
<dbReference type="InterPro" id="IPR036885">
    <property type="entry name" value="SWIB_MDM2_dom_sf"/>
</dbReference>
<dbReference type="PROSITE" id="PS51925">
    <property type="entry name" value="SWIB_MDM2"/>
    <property type="match status" value="2"/>
</dbReference>
<comment type="subcellular location">
    <subcellularLocation>
        <location evidence="1">Nucleus</location>
    </subcellularLocation>
</comment>
<dbReference type="GO" id="GO:0000500">
    <property type="term" value="C:RNA polymerase I upstream activating factor complex"/>
    <property type="evidence" value="ECO:0007669"/>
    <property type="project" value="UniProtKB-ARBA"/>
</dbReference>
<evidence type="ECO:0000256" key="1">
    <source>
        <dbReference type="ARBA" id="ARBA00004123"/>
    </source>
</evidence>
<proteinExistence type="predicted"/>
<dbReference type="InterPro" id="IPR014876">
    <property type="entry name" value="DEK_C"/>
</dbReference>
<dbReference type="GO" id="GO:0001181">
    <property type="term" value="F:RNA polymerase I general transcription initiation factor activity"/>
    <property type="evidence" value="ECO:0007669"/>
    <property type="project" value="UniProtKB-ARBA"/>
</dbReference>
<reference evidence="8" key="1">
    <citation type="submission" date="2023-05" db="EMBL/GenBank/DDBJ databases">
        <title>Nepenthes gracilis genome sequencing.</title>
        <authorList>
            <person name="Fukushima K."/>
        </authorList>
    </citation>
    <scope>NUCLEOTIDE SEQUENCE</scope>
    <source>
        <strain evidence="8">SING2019-196</strain>
    </source>
</reference>
<dbReference type="SMART" id="SM00151">
    <property type="entry name" value="SWIB"/>
    <property type="match status" value="2"/>
</dbReference>
<dbReference type="AlphaFoldDB" id="A0AAD3XFJ0"/>
<dbReference type="EMBL" id="BSYO01000004">
    <property type="protein sequence ID" value="GMH02716.1"/>
    <property type="molecule type" value="Genomic_DNA"/>
</dbReference>
<dbReference type="Gene3D" id="1.10.10.60">
    <property type="entry name" value="Homeodomain-like"/>
    <property type="match status" value="1"/>
</dbReference>
<comment type="caution">
    <text evidence="8">The sequence shown here is derived from an EMBL/GenBank/DDBJ whole genome shotgun (WGS) entry which is preliminary data.</text>
</comment>